<keyword evidence="3" id="KW-1185">Reference proteome</keyword>
<dbReference type="PANTHER" id="PTHR21054:SF2">
    <property type="entry name" value="MIP04191P"/>
    <property type="match status" value="1"/>
</dbReference>
<dbReference type="EMBL" id="CP014246">
    <property type="protein sequence ID" value="AMD21517.1"/>
    <property type="molecule type" value="Genomic_DNA"/>
</dbReference>
<dbReference type="PROSITE" id="PS51752">
    <property type="entry name" value="JACALIN_LECTIN"/>
    <property type="match status" value="1"/>
</dbReference>
<dbReference type="SUPFAM" id="SSF55486">
    <property type="entry name" value="Metalloproteases ('zincins'), catalytic domain"/>
    <property type="match status" value="1"/>
</dbReference>
<dbReference type="Gene3D" id="2.100.10.30">
    <property type="entry name" value="Jacalin-like lectin domain"/>
    <property type="match status" value="1"/>
</dbReference>
<dbReference type="InterPro" id="IPR053002">
    <property type="entry name" value="Metalloproteinase_M10B"/>
</dbReference>
<dbReference type="SUPFAM" id="SSF51101">
    <property type="entry name" value="Mannose-binding lectins"/>
    <property type="match status" value="1"/>
</dbReference>
<protein>
    <submittedName>
        <fullName evidence="2">HFL339Cp</fullName>
    </submittedName>
</protein>
<dbReference type="PANTHER" id="PTHR21054">
    <property type="entry name" value="ZINC METALLOPROTEINASE-RELATED"/>
    <property type="match status" value="1"/>
</dbReference>
<dbReference type="Proteomes" id="UP000243052">
    <property type="component" value="Chromosome vi"/>
</dbReference>
<reference evidence="2 3" key="1">
    <citation type="submission" date="2016-01" db="EMBL/GenBank/DDBJ databases">
        <title>Genome sequence of the yeast Holleya sinecauda.</title>
        <authorList>
            <person name="Dietrich F.S."/>
        </authorList>
    </citation>
    <scope>NUCLEOTIDE SEQUENCE [LARGE SCALE GENOMIC DNA]</scope>
    <source>
        <strain evidence="2 3">ATCC 58844</strain>
    </source>
</reference>
<dbReference type="Pfam" id="PF01419">
    <property type="entry name" value="Jacalin"/>
    <property type="match status" value="1"/>
</dbReference>
<dbReference type="InterPro" id="IPR021917">
    <property type="entry name" value="Unchr_Zn-peptidase-like"/>
</dbReference>
<accession>A0A0X8HU15</accession>
<dbReference type="OrthoDB" id="74460at2759"/>
<name>A0A0X8HU15_9SACH</name>
<gene>
    <name evidence="2" type="ORF">AW171_hschr63472</name>
</gene>
<dbReference type="AlphaFoldDB" id="A0A0X8HU15"/>
<dbReference type="InterPro" id="IPR036404">
    <property type="entry name" value="Jacalin-like_lectin_dom_sf"/>
</dbReference>
<dbReference type="Pfam" id="PF12044">
    <property type="entry name" value="Metallopep"/>
    <property type="match status" value="1"/>
</dbReference>
<evidence type="ECO:0000259" key="1">
    <source>
        <dbReference type="PROSITE" id="PS51752"/>
    </source>
</evidence>
<evidence type="ECO:0000313" key="3">
    <source>
        <dbReference type="Proteomes" id="UP000243052"/>
    </source>
</evidence>
<sequence>MSGIELYNLTNGSEVYSPALIIHGRCHSPKARYIDVLHNSLPSLRYEVNAQGFKALVHMVRGQNVLTFVTSENEQLSISTVYAPQMSNPPIHLCILVGRDSPLEFDSPATQKAKEGGNGLELAIAKLRCGARLMQAFTNEQLLRSGFGHRCFRFVEEGVQDTLFRIPEQRETIKIHVLRSRLTTAEIRDPNIAQQNEKATNRAGLFGVAMDALRDYGGVFSNPNETAQAAVLFLDSHWDPKLKLIRGHAALGGGDSKIKLAIFGSHGLYSWPKTIEDVPMYFTDTTPISPNEVANDCNECGTHWECLTVTLGAFMHEIGHLLGCPHQENGVMLRDYVRLNRSFLTREAYCTRTRNHGAAPPIFPVEECTWHRLDLIRFLFHPSFTIPSDYKDPAFMKPGKLGNSPYPRSSFYPLGNGQGMITSMSGIYCIELVCDDIACSHLEYLPQSVGGIGTQREVLVTLDELRAKLPPTKLAKHRNTFKLKVHSVNAEPAEFSNFPKLVESSFISLAQYGYPPHVSGVKSSLLGSDTRGQDIGIIPVNMDNVNRVRVYHGGALDGVRFYFREEHATLQPSPNKYLSRFKESVSSFKPPNSNEAVLFGRQTSNYTDFVLKEGEKVVGFNVKSGFWVDAIQVIASSGRASPMLGNAAGGGAGSLIPPQGSKILGLYGRVGQWVDSIGIIYGVI</sequence>
<evidence type="ECO:0000313" key="2">
    <source>
        <dbReference type="EMBL" id="AMD21517.1"/>
    </source>
</evidence>
<dbReference type="RefSeq" id="XP_017988513.1">
    <property type="nucleotide sequence ID" value="XM_018133361.1"/>
</dbReference>
<dbReference type="GeneID" id="28724807"/>
<dbReference type="GO" id="GO:0005737">
    <property type="term" value="C:cytoplasm"/>
    <property type="evidence" value="ECO:0007669"/>
    <property type="project" value="TreeGrafter"/>
</dbReference>
<dbReference type="InterPro" id="IPR001229">
    <property type="entry name" value="Jacalin-like_lectin_dom"/>
</dbReference>
<feature type="domain" description="Jacalin-type lectin" evidence="1">
    <location>
        <begin position="520"/>
        <end position="683"/>
    </location>
</feature>
<proteinExistence type="predicted"/>
<organism evidence="2 3">
    <name type="scientific">Eremothecium sinecaudum</name>
    <dbReference type="NCBI Taxonomy" id="45286"/>
    <lineage>
        <taxon>Eukaryota</taxon>
        <taxon>Fungi</taxon>
        <taxon>Dikarya</taxon>
        <taxon>Ascomycota</taxon>
        <taxon>Saccharomycotina</taxon>
        <taxon>Saccharomycetes</taxon>
        <taxon>Saccharomycetales</taxon>
        <taxon>Saccharomycetaceae</taxon>
        <taxon>Eremothecium</taxon>
    </lineage>
</organism>